<accession>A0A1V1PE36</accession>
<proteinExistence type="predicted"/>
<sequence length="185" mass="21139">MEKIEQNEDLSKELSPSEYAAKALFDFSIDREDVKFLLSQPPEDHNISKDTMEYELQLLKIISTGWSISFYLGDDPLKMKIAERFWEYVHSFSDTITSTTELTLGKKVDYFNVLRERLSAYLDSLKGISTETDPLSIIGPEFGKFCGDKDDVFTMLTGSKMFAATLNRVKDFLETIVEKDQGKDA</sequence>
<protein>
    <submittedName>
        <fullName evidence="1">Cytoplasmic protein</fullName>
    </submittedName>
</protein>
<organism evidence="1 2">
    <name type="scientific">Candidatus Magnetoglobus multicellularis str. Araruama</name>
    <dbReference type="NCBI Taxonomy" id="890399"/>
    <lineage>
        <taxon>Bacteria</taxon>
        <taxon>Pseudomonadati</taxon>
        <taxon>Thermodesulfobacteriota</taxon>
        <taxon>Desulfobacteria</taxon>
        <taxon>Desulfobacterales</taxon>
        <taxon>Desulfobacteraceae</taxon>
        <taxon>Candidatus Magnetoglobus</taxon>
    </lineage>
</organism>
<dbReference type="AlphaFoldDB" id="A0A1V1PE36"/>
<evidence type="ECO:0000313" key="2">
    <source>
        <dbReference type="Proteomes" id="UP000189670"/>
    </source>
</evidence>
<dbReference type="EMBL" id="ATBP01000090">
    <property type="protein sequence ID" value="ETR73070.1"/>
    <property type="molecule type" value="Genomic_DNA"/>
</dbReference>
<reference evidence="2" key="1">
    <citation type="submission" date="2012-11" db="EMBL/GenBank/DDBJ databases">
        <authorList>
            <person name="Lucero-Rivera Y.E."/>
            <person name="Tovar-Ramirez D."/>
        </authorList>
    </citation>
    <scope>NUCLEOTIDE SEQUENCE [LARGE SCALE GENOMIC DNA]</scope>
    <source>
        <strain evidence="2">Araruama</strain>
    </source>
</reference>
<name>A0A1V1PE36_9BACT</name>
<gene>
    <name evidence="1" type="ORF">OMM_01228</name>
</gene>
<comment type="caution">
    <text evidence="1">The sequence shown here is derived from an EMBL/GenBank/DDBJ whole genome shotgun (WGS) entry which is preliminary data.</text>
</comment>
<dbReference type="Proteomes" id="UP000189670">
    <property type="component" value="Unassembled WGS sequence"/>
</dbReference>
<evidence type="ECO:0000313" key="1">
    <source>
        <dbReference type="EMBL" id="ETR73070.1"/>
    </source>
</evidence>